<comment type="caution">
    <text evidence="2">The sequence shown here is derived from an EMBL/GenBank/DDBJ whole genome shotgun (WGS) entry which is preliminary data.</text>
</comment>
<sequence length="370" mass="42169">LAMNFFITLKVRWIGDIAGLLEENIRDKTSKRTKLIFIILEDAPQLILASMFIINSVITDDNAEFYVGIQMLHIWSLLGVWSSSASIALALTLSKRSSTCKPSFIQFATTVVSVGTRALVCASYAARVAGFLPLTWPLVLPPVTAIGLFMIEMIFFFIYEFVVDCCQYYMNKKSKICEWVTKYNYNDFAVLIRKKSKKFVICIVSLSFESNSVQCLITSYTYLGLAIAINAASLSAWNTTPGVPNLTQTTFNVIQYLAIASFLLNLLIVQWEGKYKVRCLAYSLIFLMVMGSIYYSAKNDFEYFYSYYDYLKQYYDKNTVHNALLSLRNAFFISVIMASINLIILIISIIKSRRDWLAKITLPWARDHGE</sequence>
<feature type="transmembrane region" description="Helical" evidence="1">
    <location>
        <begin position="330"/>
        <end position="350"/>
    </location>
</feature>
<dbReference type="Proteomes" id="UP001497623">
    <property type="component" value="Unassembled WGS sequence"/>
</dbReference>
<organism evidence="2 3">
    <name type="scientific">Meganyctiphanes norvegica</name>
    <name type="common">Northern krill</name>
    <name type="synonym">Thysanopoda norvegica</name>
    <dbReference type="NCBI Taxonomy" id="48144"/>
    <lineage>
        <taxon>Eukaryota</taxon>
        <taxon>Metazoa</taxon>
        <taxon>Ecdysozoa</taxon>
        <taxon>Arthropoda</taxon>
        <taxon>Crustacea</taxon>
        <taxon>Multicrustacea</taxon>
        <taxon>Malacostraca</taxon>
        <taxon>Eumalacostraca</taxon>
        <taxon>Eucarida</taxon>
        <taxon>Euphausiacea</taxon>
        <taxon>Euphausiidae</taxon>
        <taxon>Meganyctiphanes</taxon>
    </lineage>
</organism>
<feature type="transmembrane region" description="Helical" evidence="1">
    <location>
        <begin position="35"/>
        <end position="54"/>
    </location>
</feature>
<evidence type="ECO:0000313" key="3">
    <source>
        <dbReference type="Proteomes" id="UP001497623"/>
    </source>
</evidence>
<feature type="transmembrane region" description="Helical" evidence="1">
    <location>
        <begin position="138"/>
        <end position="163"/>
    </location>
</feature>
<accession>A0AAV2PM42</accession>
<evidence type="ECO:0000256" key="1">
    <source>
        <dbReference type="SAM" id="Phobius"/>
    </source>
</evidence>
<keyword evidence="1" id="KW-1133">Transmembrane helix</keyword>
<proteinExistence type="predicted"/>
<dbReference type="EMBL" id="CAXKWB010000651">
    <property type="protein sequence ID" value="CAL4061568.1"/>
    <property type="molecule type" value="Genomic_DNA"/>
</dbReference>
<keyword evidence="1" id="KW-0812">Transmembrane</keyword>
<keyword evidence="1" id="KW-0472">Membrane</keyword>
<feature type="transmembrane region" description="Helical" evidence="1">
    <location>
        <begin position="280"/>
        <end position="297"/>
    </location>
</feature>
<feature type="transmembrane region" description="Helical" evidence="1">
    <location>
        <begin position="105"/>
        <end position="126"/>
    </location>
</feature>
<keyword evidence="3" id="KW-1185">Reference proteome</keyword>
<feature type="transmembrane region" description="Helical" evidence="1">
    <location>
        <begin position="215"/>
        <end position="237"/>
    </location>
</feature>
<dbReference type="AlphaFoldDB" id="A0AAV2PM42"/>
<name>A0AAV2PM42_MEGNR</name>
<protein>
    <submittedName>
        <fullName evidence="2">Uncharacterized protein</fullName>
    </submittedName>
</protein>
<feature type="non-terminal residue" evidence="2">
    <location>
        <position position="1"/>
    </location>
</feature>
<gene>
    <name evidence="2" type="ORF">MNOR_LOCUS2210</name>
</gene>
<feature type="transmembrane region" description="Helical" evidence="1">
    <location>
        <begin position="249"/>
        <end position="268"/>
    </location>
</feature>
<feature type="transmembrane region" description="Helical" evidence="1">
    <location>
        <begin position="74"/>
        <end position="93"/>
    </location>
</feature>
<evidence type="ECO:0000313" key="2">
    <source>
        <dbReference type="EMBL" id="CAL4061568.1"/>
    </source>
</evidence>
<reference evidence="2 3" key="1">
    <citation type="submission" date="2024-05" db="EMBL/GenBank/DDBJ databases">
        <authorList>
            <person name="Wallberg A."/>
        </authorList>
    </citation>
    <scope>NUCLEOTIDE SEQUENCE [LARGE SCALE GENOMIC DNA]</scope>
</reference>